<keyword evidence="2" id="KW-1185">Reference proteome</keyword>
<evidence type="ECO:0000313" key="2">
    <source>
        <dbReference type="Proteomes" id="UP000324222"/>
    </source>
</evidence>
<name>A0A5B7IG35_PORTR</name>
<organism evidence="1 2">
    <name type="scientific">Portunus trituberculatus</name>
    <name type="common">Swimming crab</name>
    <name type="synonym">Neptunus trituberculatus</name>
    <dbReference type="NCBI Taxonomy" id="210409"/>
    <lineage>
        <taxon>Eukaryota</taxon>
        <taxon>Metazoa</taxon>
        <taxon>Ecdysozoa</taxon>
        <taxon>Arthropoda</taxon>
        <taxon>Crustacea</taxon>
        <taxon>Multicrustacea</taxon>
        <taxon>Malacostraca</taxon>
        <taxon>Eumalacostraca</taxon>
        <taxon>Eucarida</taxon>
        <taxon>Decapoda</taxon>
        <taxon>Pleocyemata</taxon>
        <taxon>Brachyura</taxon>
        <taxon>Eubrachyura</taxon>
        <taxon>Portunoidea</taxon>
        <taxon>Portunidae</taxon>
        <taxon>Portuninae</taxon>
        <taxon>Portunus</taxon>
    </lineage>
</organism>
<accession>A0A5B7IG35</accession>
<dbReference type="Proteomes" id="UP000324222">
    <property type="component" value="Unassembled WGS sequence"/>
</dbReference>
<reference evidence="1 2" key="1">
    <citation type="submission" date="2019-05" db="EMBL/GenBank/DDBJ databases">
        <title>Another draft genome of Portunus trituberculatus and its Hox gene families provides insights of decapod evolution.</title>
        <authorList>
            <person name="Jeong J.-H."/>
            <person name="Song I."/>
            <person name="Kim S."/>
            <person name="Choi T."/>
            <person name="Kim D."/>
            <person name="Ryu S."/>
            <person name="Kim W."/>
        </authorList>
    </citation>
    <scope>NUCLEOTIDE SEQUENCE [LARGE SCALE GENOMIC DNA]</scope>
    <source>
        <tissue evidence="1">Muscle</tissue>
    </source>
</reference>
<comment type="caution">
    <text evidence="1">The sequence shown here is derived from an EMBL/GenBank/DDBJ whole genome shotgun (WGS) entry which is preliminary data.</text>
</comment>
<evidence type="ECO:0000313" key="1">
    <source>
        <dbReference type="EMBL" id="MPC84361.1"/>
    </source>
</evidence>
<dbReference type="AlphaFoldDB" id="A0A5B7IG35"/>
<protein>
    <submittedName>
        <fullName evidence="1">Uncharacterized protein</fullName>
    </submittedName>
</protein>
<gene>
    <name evidence="1" type="ORF">E2C01_079099</name>
</gene>
<dbReference type="EMBL" id="VSRR010065259">
    <property type="protein sequence ID" value="MPC84361.1"/>
    <property type="molecule type" value="Genomic_DNA"/>
</dbReference>
<proteinExistence type="predicted"/>
<sequence length="138" mass="15427">MGKVSSTDKLSNPQQPSCTTLVWLSTALQCLEMHHNTPCPSSFPPPHTTCHTTTITKKLPLFLSHLHITHILYLVYSCSTSGQPRQPPLTTTYTNMLHTNITKAKMTLWKSCLTQPTSHFESRLPLRSSGPPFITEPN</sequence>